<dbReference type="Pfam" id="PF13306">
    <property type="entry name" value="LRR_5"/>
    <property type="match status" value="9"/>
</dbReference>
<dbReference type="InterPro" id="IPR032675">
    <property type="entry name" value="LRR_dom_sf"/>
</dbReference>
<sequence>MKNFSIKFYKNVIYFLIVVLFFSSCQNSYNDEYNKISDNEITDNSTYFVVNNNSSRSVLPEYKNDSFNVYVLKGSLDDGEEKDFGTFNSYNDLCKTKFEVTEGVWTLSLTAQRYETVYSDSITTTIKNGANSVSFELKMEKLDTKEGKGSIQFNLNVPNEVEKVIYLLKDFYNGLILSGFEKIETTVNNGVSVFNAQDVPSGTYYIDAVLYDKDGNKLNDYRTVATVCDSVISKGVFTITAVNQIYNITFAAGHYSFEEGYVFKASYTRFDTDPIILPAKDNLNTALQFLGWYLNRDCTGEPVTEILPSEQTDYVLYPKWGNELTCTVSELEEYITDFYNTEIIVHITDLNPEIDKIGKCLKKNSTVNVSLDLDACTELTRIDDTFSNLNNLTAISIPENITNLYSSAFSDCKYLKEINFNVKHYQNSSSYWRWLNDKTGCESDIGGVIINIGAGVEEIPSYFVYFDGNDCIKKINFPENSALKKIGESAFEKVAAIEEITLGGNLENVGSSAFYGCKNLKTVKITKNDISLGYSPFDKTNIENIYFFGNLTDWLNFCNTNYTSGYSGSSKINCNTTDGSNLYLNNVLLTDVYLDDKDCIINPYAIQNIKSITSITIGEAVESIDIKSISSSYRIPNLKTINFNAINCKDISSYSYIFGKTIGSSDGITVNIGNKVKRIPAYLFQSYYNNSDFNLNKLVFKDNSVCSEIGRSALSSLSKLKSITLPKSITTLQSYVFSDTALENVYYEGSLEDWYTKIEFYTESSNPLYYGEANLYVNKNELVETLDFSDEITDLSIQQHAFSGCKSLKKVVIPENVTLIPKYFIDYAYYVEELDYNPSASINFTTEYSRCFLDMGTKSPNGVKLVIGKNVTKVPDYFFCQSSADITELTFEDNSKCKEIGKQAFYYLTSLKKITIPESVEKINSAAFSGDSRSSSWGSYLEEINFNANITDSNHKNEGFSNAGQYYEKGLVLNIGPNVKVIPEKLFYNACIKTVVFEGTGISEIRENAFYGHTINEVKYPGTQRQWQEITFEKENSNPCYAGANLYINGELYTEVTFDTDITEMPNATYAGVKSITKITIPEGITKLGKYTFWNCINVTQLNYNSISSKIFGSSRLFYNVGHNTEGVTVNIGDKVIEIPDEIFSESYSKNYSIKITCVNFPDNCICKEIGDSAFYGIISLKEITIPKSIIKFGSRAFGECDALENVYYLGSKVEWEEISFKDEKSSPCCNGASLYFQGNKVTSVAFPEGTLTTPAGAYSGCKDITSVSLPSTLKTINNYIFYKCTGLTSITIPESVEEILDSPFYGCTGLSEIIYLPSKLSKNTSYPGDMFKEAGKTSSTGGCTLTIGSNVVEISESMFREARNINTINFQENSKLEVIKRSAFEYSGLTSIIIPDSVKELESDSFYGSHSLESVTIGSGVKKISSRSFSNCENLKQVTFKDTENWYKNEYSYYSEFISEDKIDVSDSQEMAQKLIKEWNDYYLFKK</sequence>
<reference evidence="1 2" key="1">
    <citation type="submission" date="2016-10" db="EMBL/GenBank/DDBJ databases">
        <authorList>
            <person name="de Groot N.N."/>
        </authorList>
    </citation>
    <scope>NUCLEOTIDE SEQUENCE [LARGE SCALE GENOMIC DNA]</scope>
    <source>
        <strain evidence="1 2">B25</strain>
    </source>
</reference>
<dbReference type="Gene3D" id="3.80.10.10">
    <property type="entry name" value="Ribonuclease Inhibitor"/>
    <property type="match status" value="5"/>
</dbReference>
<dbReference type="InterPro" id="IPR026906">
    <property type="entry name" value="LRR_5"/>
</dbReference>
<accession>A0A1H9AP65</accession>
<organism evidence="1 2">
    <name type="scientific">Treponema bryantii</name>
    <dbReference type="NCBI Taxonomy" id="163"/>
    <lineage>
        <taxon>Bacteria</taxon>
        <taxon>Pseudomonadati</taxon>
        <taxon>Spirochaetota</taxon>
        <taxon>Spirochaetia</taxon>
        <taxon>Spirochaetales</taxon>
        <taxon>Treponemataceae</taxon>
        <taxon>Treponema</taxon>
    </lineage>
</organism>
<dbReference type="SUPFAM" id="SSF52058">
    <property type="entry name" value="L domain-like"/>
    <property type="match status" value="4"/>
</dbReference>
<keyword evidence="2" id="KW-1185">Reference proteome</keyword>
<dbReference type="InterPro" id="IPR053139">
    <property type="entry name" value="Surface_bspA-like"/>
</dbReference>
<name>A0A1H9AP65_9SPIR</name>
<evidence type="ECO:0000313" key="1">
    <source>
        <dbReference type="EMBL" id="SEP78564.1"/>
    </source>
</evidence>
<dbReference type="Proteomes" id="UP000182360">
    <property type="component" value="Unassembled WGS sequence"/>
</dbReference>
<dbReference type="PANTHER" id="PTHR45661:SF3">
    <property type="entry name" value="IG-LIKE DOMAIN-CONTAINING PROTEIN"/>
    <property type="match status" value="1"/>
</dbReference>
<dbReference type="RefSeq" id="WP_074640412.1">
    <property type="nucleotide sequence ID" value="NZ_FOFU01000001.1"/>
</dbReference>
<gene>
    <name evidence="1" type="ORF">SAMN04487977_101415</name>
</gene>
<dbReference type="PANTHER" id="PTHR45661">
    <property type="entry name" value="SURFACE ANTIGEN"/>
    <property type="match status" value="1"/>
</dbReference>
<dbReference type="PROSITE" id="PS51257">
    <property type="entry name" value="PROKAR_LIPOPROTEIN"/>
    <property type="match status" value="1"/>
</dbReference>
<evidence type="ECO:0000313" key="2">
    <source>
        <dbReference type="Proteomes" id="UP000182360"/>
    </source>
</evidence>
<proteinExistence type="predicted"/>
<dbReference type="OrthoDB" id="361769at2"/>
<dbReference type="EMBL" id="FOFU01000001">
    <property type="protein sequence ID" value="SEP78564.1"/>
    <property type="molecule type" value="Genomic_DNA"/>
</dbReference>
<protein>
    <submittedName>
        <fullName evidence="1">Leucine rich repeat-containing protein</fullName>
    </submittedName>
</protein>